<dbReference type="PANTHER" id="PTHR10302">
    <property type="entry name" value="SINGLE-STRANDED DNA-BINDING PROTEIN"/>
    <property type="match status" value="1"/>
</dbReference>
<feature type="short sequence motif" description="Important for interaction with partner proteins" evidence="2">
    <location>
        <begin position="142"/>
        <end position="147"/>
    </location>
</feature>
<dbReference type="EMBL" id="CP002959">
    <property type="protein sequence ID" value="AFM13609.1"/>
    <property type="molecule type" value="Genomic_DNA"/>
</dbReference>
<comment type="subunit">
    <text evidence="2">Homotetramer.</text>
</comment>
<dbReference type="PATRIC" id="fig|869212.3.peg.2994"/>
<dbReference type="GO" id="GO:0006281">
    <property type="term" value="P:DNA repair"/>
    <property type="evidence" value="ECO:0007669"/>
    <property type="project" value="UniProtKB-UniRule"/>
</dbReference>
<dbReference type="PROSITE" id="PS50935">
    <property type="entry name" value="SSB"/>
    <property type="match status" value="1"/>
</dbReference>
<dbReference type="InterPro" id="IPR011344">
    <property type="entry name" value="ssDNA-bd"/>
</dbReference>
<keyword evidence="2" id="KW-0235">DNA replication</keyword>
<dbReference type="NCBIfam" id="TIGR00621">
    <property type="entry name" value="ssb"/>
    <property type="match status" value="1"/>
</dbReference>
<dbReference type="InterPro" id="IPR000424">
    <property type="entry name" value="Primosome_PriB/ssb"/>
</dbReference>
<dbReference type="Proteomes" id="UP000006048">
    <property type="component" value="Chromosome"/>
</dbReference>
<evidence type="ECO:0000313" key="5">
    <source>
        <dbReference type="EMBL" id="AFM13609.1"/>
    </source>
</evidence>
<dbReference type="GO" id="GO:0006310">
    <property type="term" value="P:DNA recombination"/>
    <property type="evidence" value="ECO:0007669"/>
    <property type="project" value="UniProtKB-UniRule"/>
</dbReference>
<dbReference type="RefSeq" id="WP_014804110.1">
    <property type="nucleotide sequence ID" value="NC_018020.1"/>
</dbReference>
<dbReference type="GO" id="GO:0003697">
    <property type="term" value="F:single-stranded DNA binding"/>
    <property type="evidence" value="ECO:0007669"/>
    <property type="project" value="UniProtKB-UniRule"/>
</dbReference>
<dbReference type="PANTHER" id="PTHR10302:SF0">
    <property type="entry name" value="SINGLE-STRANDED DNA-BINDING PROTEIN, MITOCHONDRIAL"/>
    <property type="match status" value="1"/>
</dbReference>
<dbReference type="HOGENOM" id="CLU_078758_6_0_12"/>
<keyword evidence="2" id="KW-0233">DNA recombination</keyword>
<dbReference type="CDD" id="cd04496">
    <property type="entry name" value="SSB_OBF"/>
    <property type="match status" value="1"/>
</dbReference>
<dbReference type="AlphaFoldDB" id="I4B8K2"/>
<comment type="caution">
    <text evidence="2">Lacks conserved residue(s) required for the propagation of feature annotation.</text>
</comment>
<accession>I4B8K2</accession>
<evidence type="ECO:0000313" key="6">
    <source>
        <dbReference type="Proteomes" id="UP000006048"/>
    </source>
</evidence>
<evidence type="ECO:0000256" key="2">
    <source>
        <dbReference type="HAMAP-Rule" id="MF_00984"/>
    </source>
</evidence>
<dbReference type="HAMAP" id="MF_00984">
    <property type="entry name" value="SSB"/>
    <property type="match status" value="1"/>
</dbReference>
<dbReference type="GO" id="GO:0009295">
    <property type="term" value="C:nucleoid"/>
    <property type="evidence" value="ECO:0007669"/>
    <property type="project" value="TreeGrafter"/>
</dbReference>
<gene>
    <name evidence="5" type="ordered locus">Turpa_2970</name>
</gene>
<keyword evidence="2" id="KW-0234">DNA repair</keyword>
<reference evidence="5 6" key="1">
    <citation type="submission" date="2012-06" db="EMBL/GenBank/DDBJ databases">
        <title>The complete chromosome of genome of Turneriella parva DSM 21527.</title>
        <authorList>
            <consortium name="US DOE Joint Genome Institute (JGI-PGF)"/>
            <person name="Lucas S."/>
            <person name="Han J."/>
            <person name="Lapidus A."/>
            <person name="Bruce D."/>
            <person name="Goodwin L."/>
            <person name="Pitluck S."/>
            <person name="Peters L."/>
            <person name="Kyrpides N."/>
            <person name="Mavromatis K."/>
            <person name="Ivanova N."/>
            <person name="Mikhailova N."/>
            <person name="Chertkov O."/>
            <person name="Detter J.C."/>
            <person name="Tapia R."/>
            <person name="Han C."/>
            <person name="Land M."/>
            <person name="Hauser L."/>
            <person name="Markowitz V."/>
            <person name="Cheng J.-F."/>
            <person name="Hugenholtz P."/>
            <person name="Woyke T."/>
            <person name="Wu D."/>
            <person name="Gronow S."/>
            <person name="Wellnitz S."/>
            <person name="Brambilla E."/>
            <person name="Klenk H.-P."/>
            <person name="Eisen J.A."/>
        </authorList>
    </citation>
    <scope>NUCLEOTIDE SEQUENCE [LARGE SCALE GENOMIC DNA]</scope>
    <source>
        <strain evidence="6">ATCC BAA-1111 / DSM 21527 / NCTC 11395 / H</strain>
    </source>
</reference>
<evidence type="ECO:0000256" key="3">
    <source>
        <dbReference type="PIRNR" id="PIRNR002070"/>
    </source>
</evidence>
<dbReference type="KEGG" id="tpx:Turpa_2970"/>
<dbReference type="OrthoDB" id="9809878at2"/>
<proteinExistence type="inferred from homology"/>
<keyword evidence="1 2" id="KW-0238">DNA-binding</keyword>
<sequence length="147" mass="16214">MASDINRVILIGRLTRDPELKSTNSGSYFCRFSLASNRSIYNKQSGESRDEVGFFDCVAWGKPAETIHKYLQKGRRICVEGALRWSSWEGTDGKKQSKVEIHVEGFQFLDAKQDGAGGSTRETPASEPMGGAAHFDTGAMSDDDIPF</sequence>
<name>I4B8K2_TURPD</name>
<dbReference type="SUPFAM" id="SSF50249">
    <property type="entry name" value="Nucleic acid-binding proteins"/>
    <property type="match status" value="1"/>
</dbReference>
<dbReference type="Pfam" id="PF00436">
    <property type="entry name" value="SSB"/>
    <property type="match status" value="1"/>
</dbReference>
<feature type="region of interest" description="Disordered" evidence="4">
    <location>
        <begin position="112"/>
        <end position="147"/>
    </location>
</feature>
<dbReference type="GO" id="GO:0006260">
    <property type="term" value="P:DNA replication"/>
    <property type="evidence" value="ECO:0007669"/>
    <property type="project" value="UniProtKB-UniRule"/>
</dbReference>
<organism evidence="5 6">
    <name type="scientific">Turneriella parva (strain ATCC BAA-1111 / DSM 21527 / NCTC 11395 / H)</name>
    <name type="common">Leptospira parva</name>
    <dbReference type="NCBI Taxonomy" id="869212"/>
    <lineage>
        <taxon>Bacteria</taxon>
        <taxon>Pseudomonadati</taxon>
        <taxon>Spirochaetota</taxon>
        <taxon>Spirochaetia</taxon>
        <taxon>Leptospirales</taxon>
        <taxon>Leptospiraceae</taxon>
        <taxon>Turneriella</taxon>
    </lineage>
</organism>
<keyword evidence="6" id="KW-1185">Reference proteome</keyword>
<comment type="function">
    <text evidence="2">Plays an important role in DNA replication, recombination and repair. Binds to ssDNA and to an array of partner proteins to recruit them to their sites of action during DNA metabolism.</text>
</comment>
<evidence type="ECO:0000256" key="4">
    <source>
        <dbReference type="SAM" id="MobiDB-lite"/>
    </source>
</evidence>
<evidence type="ECO:0000256" key="1">
    <source>
        <dbReference type="ARBA" id="ARBA00023125"/>
    </source>
</evidence>
<dbReference type="InterPro" id="IPR012340">
    <property type="entry name" value="NA-bd_OB-fold"/>
</dbReference>
<dbReference type="PIRSF" id="PIRSF002070">
    <property type="entry name" value="SSB"/>
    <property type="match status" value="1"/>
</dbReference>
<keyword evidence="2" id="KW-0227">DNA damage</keyword>
<dbReference type="STRING" id="869212.Turpa_2970"/>
<dbReference type="Gene3D" id="2.40.50.140">
    <property type="entry name" value="Nucleic acid-binding proteins"/>
    <property type="match status" value="1"/>
</dbReference>
<protein>
    <recommendedName>
        <fullName evidence="2 3">Single-stranded DNA-binding protein</fullName>
        <shortName evidence="2">SSB</shortName>
    </recommendedName>
</protein>